<dbReference type="InterPro" id="IPR000073">
    <property type="entry name" value="AB_hydrolase_1"/>
</dbReference>
<dbReference type="RefSeq" id="WP_243396791.1">
    <property type="nucleotide sequence ID" value="NZ_FRBX01000005.1"/>
</dbReference>
<dbReference type="InterPro" id="IPR050266">
    <property type="entry name" value="AB_hydrolase_sf"/>
</dbReference>
<proteinExistence type="predicted"/>
<gene>
    <name evidence="3" type="ORF">SAMN05444387_3626</name>
</gene>
<dbReference type="Proteomes" id="UP000184216">
    <property type="component" value="Unassembled WGS sequence"/>
</dbReference>
<dbReference type="InterPro" id="IPR029058">
    <property type="entry name" value="AB_hydrolase_fold"/>
</dbReference>
<evidence type="ECO:0000259" key="2">
    <source>
        <dbReference type="Pfam" id="PF00561"/>
    </source>
</evidence>
<organism evidence="3 4">
    <name type="scientific">Flavobacterium pectinovorum</name>
    <dbReference type="NCBI Taxonomy" id="29533"/>
    <lineage>
        <taxon>Bacteria</taxon>
        <taxon>Pseudomonadati</taxon>
        <taxon>Bacteroidota</taxon>
        <taxon>Flavobacteriia</taxon>
        <taxon>Flavobacteriales</taxon>
        <taxon>Flavobacteriaceae</taxon>
        <taxon>Flavobacterium</taxon>
    </lineage>
</organism>
<sequence length="301" mass="33481">MKTFTIPFVLLLITNLSIMNAQKITALNSKTEFADVSGRKIAYRTIGKGTPIILVNRFRGTLDTWDPLFLDKLAENYKVITFDYTGIGYSTGTLPTDLKDVAKDVKDLADFLKIKKTIIMGWSYGGLVTQVATLQFSDLISQTVLLGTGPPGERVVPLEQAFLDSALKPVNDFDDEIVLFFEPSSEESKAEAKASHDRIAKRIDVSKIPSTMEVFQLYFKGSAGLTEDKDNFKGKLKTTKIPILIISGDHDISFAVENWYPLTKQLPTAQLIVLPQTGHAPQHQHVDLVANYIHAFLENTK</sequence>
<evidence type="ECO:0000313" key="4">
    <source>
        <dbReference type="Proteomes" id="UP000184216"/>
    </source>
</evidence>
<dbReference type="Pfam" id="PF00561">
    <property type="entry name" value="Abhydrolase_1"/>
    <property type="match status" value="1"/>
</dbReference>
<feature type="domain" description="AB hydrolase-1" evidence="2">
    <location>
        <begin position="51"/>
        <end position="285"/>
    </location>
</feature>
<feature type="chain" id="PRO_5047546907" evidence="1">
    <location>
        <begin position="22"/>
        <end position="301"/>
    </location>
</feature>
<accession>A0ABY1J700</accession>
<dbReference type="Gene3D" id="3.40.50.1820">
    <property type="entry name" value="alpha/beta hydrolase"/>
    <property type="match status" value="1"/>
</dbReference>
<name>A0ABY1J700_9FLAO</name>
<comment type="caution">
    <text evidence="3">The sequence shown here is derived from an EMBL/GenBank/DDBJ whole genome shotgun (WGS) entry which is preliminary data.</text>
</comment>
<dbReference type="EMBL" id="FRBX01000005">
    <property type="protein sequence ID" value="SHM96988.1"/>
    <property type="molecule type" value="Genomic_DNA"/>
</dbReference>
<reference evidence="3 4" key="1">
    <citation type="submission" date="2016-11" db="EMBL/GenBank/DDBJ databases">
        <authorList>
            <person name="Varghese N."/>
            <person name="Submissions S."/>
        </authorList>
    </citation>
    <scope>NUCLEOTIDE SEQUENCE [LARGE SCALE GENOMIC DNA]</scope>
    <source>
        <strain evidence="3 4">DSM 6368</strain>
    </source>
</reference>
<keyword evidence="1" id="KW-0732">Signal</keyword>
<evidence type="ECO:0000256" key="1">
    <source>
        <dbReference type="SAM" id="SignalP"/>
    </source>
</evidence>
<evidence type="ECO:0000313" key="3">
    <source>
        <dbReference type="EMBL" id="SHM96988.1"/>
    </source>
</evidence>
<protein>
    <submittedName>
        <fullName evidence="3">Pimeloyl-ACP methyl ester carboxylesterase</fullName>
    </submittedName>
</protein>
<keyword evidence="4" id="KW-1185">Reference proteome</keyword>
<dbReference type="PANTHER" id="PTHR43798">
    <property type="entry name" value="MONOACYLGLYCEROL LIPASE"/>
    <property type="match status" value="1"/>
</dbReference>
<dbReference type="PANTHER" id="PTHR43798:SF5">
    <property type="entry name" value="MONOACYLGLYCEROL LIPASE ABHD6"/>
    <property type="match status" value="1"/>
</dbReference>
<feature type="signal peptide" evidence="1">
    <location>
        <begin position="1"/>
        <end position="21"/>
    </location>
</feature>
<dbReference type="SUPFAM" id="SSF53474">
    <property type="entry name" value="alpha/beta-Hydrolases"/>
    <property type="match status" value="1"/>
</dbReference>